<dbReference type="RefSeq" id="WP_344540884.1">
    <property type="nucleotide sequence ID" value="NZ_BAAATD010000003.1"/>
</dbReference>
<evidence type="ECO:0000256" key="2">
    <source>
        <dbReference type="SAM" id="Phobius"/>
    </source>
</evidence>
<evidence type="ECO:0000313" key="3">
    <source>
        <dbReference type="EMBL" id="GAA2592541.1"/>
    </source>
</evidence>
<keyword evidence="2" id="KW-1133">Transmembrane helix</keyword>
<organism evidence="3 4">
    <name type="scientific">Actinomadura fulvescens</name>
    <dbReference type="NCBI Taxonomy" id="46160"/>
    <lineage>
        <taxon>Bacteria</taxon>
        <taxon>Bacillati</taxon>
        <taxon>Actinomycetota</taxon>
        <taxon>Actinomycetes</taxon>
        <taxon>Streptosporangiales</taxon>
        <taxon>Thermomonosporaceae</taxon>
        <taxon>Actinomadura</taxon>
    </lineage>
</organism>
<keyword evidence="2" id="KW-0472">Membrane</keyword>
<reference evidence="4" key="1">
    <citation type="journal article" date="2019" name="Int. J. Syst. Evol. Microbiol.">
        <title>The Global Catalogue of Microorganisms (GCM) 10K type strain sequencing project: providing services to taxonomists for standard genome sequencing and annotation.</title>
        <authorList>
            <consortium name="The Broad Institute Genomics Platform"/>
            <consortium name="The Broad Institute Genome Sequencing Center for Infectious Disease"/>
            <person name="Wu L."/>
            <person name="Ma J."/>
        </authorList>
    </citation>
    <scope>NUCLEOTIDE SEQUENCE [LARGE SCALE GENOMIC DNA]</scope>
    <source>
        <strain evidence="4">JCM 6833</strain>
    </source>
</reference>
<comment type="caution">
    <text evidence="3">The sequence shown here is derived from an EMBL/GenBank/DDBJ whole genome shotgun (WGS) entry which is preliminary data.</text>
</comment>
<evidence type="ECO:0000313" key="4">
    <source>
        <dbReference type="Proteomes" id="UP001501509"/>
    </source>
</evidence>
<keyword evidence="4" id="KW-1185">Reference proteome</keyword>
<dbReference type="EMBL" id="BAAATD010000003">
    <property type="protein sequence ID" value="GAA2592541.1"/>
    <property type="molecule type" value="Genomic_DNA"/>
</dbReference>
<gene>
    <name evidence="3" type="ORF">GCM10010411_26980</name>
</gene>
<proteinExistence type="predicted"/>
<evidence type="ECO:0000256" key="1">
    <source>
        <dbReference type="SAM" id="MobiDB-lite"/>
    </source>
</evidence>
<keyword evidence="2" id="KW-0812">Transmembrane</keyword>
<dbReference type="Proteomes" id="UP001501509">
    <property type="component" value="Unassembled WGS sequence"/>
</dbReference>
<protein>
    <submittedName>
        <fullName evidence="3">Uncharacterized protein</fullName>
    </submittedName>
</protein>
<sequence>MRQRHAETPTAETVAHVREVMGRGNPVGEAEQVGTADDAEGRRALARILATGRDAPATTERPPRRRRRRWTIILAATVSIGALGAGADAAGIIPTGVTKAFEQGNDSDSVWGDVVTSKARMLIRAQAPEGGTAELWTAPGTKGGECRYLRRLEPGKDAEDAEDAEDGSLECSDKVSFPGTGALGGLYGALVGDWMGVYGRAAPPATTIRVTLQDGRRHLVPVRAGGYFMAVLDHKQGPPKTKRPTNPEDPYEGFAPADLAALDAKGRVIATLRTYESSL</sequence>
<name>A0ABP6BYJ1_9ACTN</name>
<feature type="transmembrane region" description="Helical" evidence="2">
    <location>
        <begin position="70"/>
        <end position="93"/>
    </location>
</feature>
<feature type="region of interest" description="Disordered" evidence="1">
    <location>
        <begin position="234"/>
        <end position="254"/>
    </location>
</feature>
<accession>A0ABP6BYJ1</accession>